<organism evidence="1 2">
    <name type="scientific">Psylliodes chrysocephalus</name>
    <dbReference type="NCBI Taxonomy" id="3402493"/>
    <lineage>
        <taxon>Eukaryota</taxon>
        <taxon>Metazoa</taxon>
        <taxon>Ecdysozoa</taxon>
        <taxon>Arthropoda</taxon>
        <taxon>Hexapoda</taxon>
        <taxon>Insecta</taxon>
        <taxon>Pterygota</taxon>
        <taxon>Neoptera</taxon>
        <taxon>Endopterygota</taxon>
        <taxon>Coleoptera</taxon>
        <taxon>Polyphaga</taxon>
        <taxon>Cucujiformia</taxon>
        <taxon>Chrysomeloidea</taxon>
        <taxon>Chrysomelidae</taxon>
        <taxon>Galerucinae</taxon>
        <taxon>Alticini</taxon>
        <taxon>Psylliodes</taxon>
    </lineage>
</organism>
<evidence type="ECO:0000313" key="1">
    <source>
        <dbReference type="EMBL" id="CAH1109345.1"/>
    </source>
</evidence>
<dbReference type="Proteomes" id="UP001153636">
    <property type="component" value="Chromosome 4"/>
</dbReference>
<sequence length="102" mass="12468">MKYKTYFKYFSQHCNFAFRCPRTDVCDYCTKINKILVENPNDVKKLEYAIHKRKFARHQEIKNYLLARVKTDNTLLVVEFDYSQNFTVPKLNVNRQFYKRLL</sequence>
<dbReference type="OrthoDB" id="7604615at2759"/>
<dbReference type="EMBL" id="OV651816">
    <property type="protein sequence ID" value="CAH1109345.1"/>
    <property type="molecule type" value="Genomic_DNA"/>
</dbReference>
<dbReference type="AlphaFoldDB" id="A0A9P0D109"/>
<accession>A0A9P0D109</accession>
<keyword evidence="2" id="KW-1185">Reference proteome</keyword>
<protein>
    <submittedName>
        <fullName evidence="1">Uncharacterized protein</fullName>
    </submittedName>
</protein>
<reference evidence="1" key="1">
    <citation type="submission" date="2022-01" db="EMBL/GenBank/DDBJ databases">
        <authorList>
            <person name="King R."/>
        </authorList>
    </citation>
    <scope>NUCLEOTIDE SEQUENCE</scope>
</reference>
<proteinExistence type="predicted"/>
<gene>
    <name evidence="1" type="ORF">PSYICH_LOCUS10377</name>
</gene>
<name>A0A9P0D109_9CUCU</name>
<evidence type="ECO:0000313" key="2">
    <source>
        <dbReference type="Proteomes" id="UP001153636"/>
    </source>
</evidence>